<evidence type="ECO:0000256" key="1">
    <source>
        <dbReference type="ARBA" id="ARBA00004651"/>
    </source>
</evidence>
<dbReference type="InterPro" id="IPR000644">
    <property type="entry name" value="CBS_dom"/>
</dbReference>
<accession>A0A6P8ZBI2</accession>
<dbReference type="PANTHER" id="PTHR12064:SF94">
    <property type="entry name" value="UNEXTENDED PROTEIN"/>
    <property type="match status" value="1"/>
</dbReference>
<evidence type="ECO:0000256" key="2">
    <source>
        <dbReference type="ARBA" id="ARBA00010484"/>
    </source>
</evidence>
<dbReference type="InterPro" id="IPR014710">
    <property type="entry name" value="RmlC-like_jellyroll"/>
</dbReference>
<dbReference type="GO" id="GO:0006811">
    <property type="term" value="P:monoatomic ion transport"/>
    <property type="evidence" value="ECO:0007669"/>
    <property type="project" value="UniProtKB-KW"/>
</dbReference>
<evidence type="ECO:0000256" key="8">
    <source>
        <dbReference type="ARBA" id="ARBA00023065"/>
    </source>
</evidence>
<organism evidence="20">
    <name type="scientific">Thrips palmi</name>
    <name type="common">Melon thrips</name>
    <dbReference type="NCBI Taxonomy" id="161013"/>
    <lineage>
        <taxon>Eukaryota</taxon>
        <taxon>Metazoa</taxon>
        <taxon>Ecdysozoa</taxon>
        <taxon>Arthropoda</taxon>
        <taxon>Hexapoda</taxon>
        <taxon>Insecta</taxon>
        <taxon>Pterygota</taxon>
        <taxon>Neoptera</taxon>
        <taxon>Paraneoptera</taxon>
        <taxon>Thysanoptera</taxon>
        <taxon>Terebrantia</taxon>
        <taxon>Thripoidea</taxon>
        <taxon>Thripidae</taxon>
        <taxon>Thrips</taxon>
    </lineage>
</organism>
<evidence type="ECO:0000256" key="5">
    <source>
        <dbReference type="ARBA" id="ARBA00022692"/>
    </source>
</evidence>
<feature type="transmembrane region" description="Helical" evidence="14">
    <location>
        <begin position="453"/>
        <end position="474"/>
    </location>
</feature>
<feature type="compositionally biased region" description="Basic and acidic residues" evidence="13">
    <location>
        <begin position="948"/>
        <end position="957"/>
    </location>
</feature>
<evidence type="ECO:0000259" key="17">
    <source>
        <dbReference type="PROSITE" id="PS51371"/>
    </source>
</evidence>
<dbReference type="FunFam" id="3.10.580.10:FF:000001">
    <property type="entry name" value="Putative metal transporter CNNM3 isoform 2"/>
    <property type="match status" value="1"/>
</dbReference>
<dbReference type="InterPro" id="IPR044751">
    <property type="entry name" value="Ion_transp-like_CBS"/>
</dbReference>
<name>A0A6P8ZBI2_THRPL</name>
<dbReference type="InterPro" id="IPR045095">
    <property type="entry name" value="ACDP"/>
</dbReference>
<evidence type="ECO:0000256" key="10">
    <source>
        <dbReference type="ARBA" id="ARBA00023136"/>
    </source>
</evidence>
<evidence type="ECO:0000256" key="3">
    <source>
        <dbReference type="ARBA" id="ARBA00022448"/>
    </source>
</evidence>
<dbReference type="SUPFAM" id="SSF51206">
    <property type="entry name" value="cAMP-binding domain-like"/>
    <property type="match status" value="1"/>
</dbReference>
<feature type="region of interest" description="Disordered" evidence="13">
    <location>
        <begin position="948"/>
        <end position="1041"/>
    </location>
</feature>
<dbReference type="InterPro" id="IPR057492">
    <property type="entry name" value="Ig_CNNM1/2/4_N"/>
</dbReference>
<evidence type="ECO:0000256" key="11">
    <source>
        <dbReference type="PROSITE-ProRule" id="PRU00703"/>
    </source>
</evidence>
<dbReference type="RefSeq" id="XP_034245187.1">
    <property type="nucleotide sequence ID" value="XM_034389296.1"/>
</dbReference>
<feature type="compositionally biased region" description="Basic and acidic residues" evidence="13">
    <location>
        <begin position="1017"/>
        <end position="1031"/>
    </location>
</feature>
<evidence type="ECO:0000256" key="15">
    <source>
        <dbReference type="SAM" id="SignalP"/>
    </source>
</evidence>
<keyword evidence="8" id="KW-0406">Ion transport</keyword>
<dbReference type="FunCoup" id="A0A6P8ZBI2">
    <property type="interactions" value="54"/>
</dbReference>
<gene>
    <name evidence="20" type="primary">LOC117647525</name>
</gene>
<feature type="compositionally biased region" description="Polar residues" evidence="13">
    <location>
        <begin position="974"/>
        <end position="993"/>
    </location>
</feature>
<evidence type="ECO:0000256" key="13">
    <source>
        <dbReference type="SAM" id="MobiDB-lite"/>
    </source>
</evidence>
<feature type="domain" description="CNNM transmembrane" evidence="18">
    <location>
        <begin position="391"/>
        <end position="570"/>
    </location>
</feature>
<feature type="compositionally biased region" description="Polar residues" evidence="13">
    <location>
        <begin position="185"/>
        <end position="201"/>
    </location>
</feature>
<dbReference type="GeneID" id="117647525"/>
<proteinExistence type="inferred from homology"/>
<keyword evidence="3" id="KW-0813">Transport</keyword>
<evidence type="ECO:0000256" key="9">
    <source>
        <dbReference type="ARBA" id="ARBA00023122"/>
    </source>
</evidence>
<dbReference type="Gene3D" id="2.60.120.10">
    <property type="entry name" value="Jelly Rolls"/>
    <property type="match status" value="1"/>
</dbReference>
<dbReference type="Pfam" id="PF25511">
    <property type="entry name" value="Ig_CNNM4_N"/>
    <property type="match status" value="1"/>
</dbReference>
<keyword evidence="4" id="KW-1003">Cell membrane</keyword>
<dbReference type="GO" id="GO:0010960">
    <property type="term" value="P:magnesium ion homeostasis"/>
    <property type="evidence" value="ECO:0007669"/>
    <property type="project" value="InterPro"/>
</dbReference>
<keyword evidence="15" id="KW-0732">Signal</keyword>
<dbReference type="PROSITE" id="PS51846">
    <property type="entry name" value="CNNM"/>
    <property type="match status" value="1"/>
</dbReference>
<dbReference type="OrthoDB" id="5353557at2759"/>
<dbReference type="InterPro" id="IPR000595">
    <property type="entry name" value="cNMP-bd_dom"/>
</dbReference>
<evidence type="ECO:0000259" key="18">
    <source>
        <dbReference type="PROSITE" id="PS51846"/>
    </source>
</evidence>
<dbReference type="PROSITE" id="PS51371">
    <property type="entry name" value="CBS"/>
    <property type="match status" value="1"/>
</dbReference>
<dbReference type="InterPro" id="IPR046342">
    <property type="entry name" value="CBS_dom_sf"/>
</dbReference>
<dbReference type="CDD" id="cd04590">
    <property type="entry name" value="CBS_pair_CorC_HlyC_assoc"/>
    <property type="match status" value="1"/>
</dbReference>
<feature type="transmembrane region" description="Helical" evidence="14">
    <location>
        <begin position="395"/>
        <end position="419"/>
    </location>
</feature>
<protein>
    <submittedName>
        <fullName evidence="20">Metal transporter CNNM4 isoform X1</fullName>
    </submittedName>
</protein>
<keyword evidence="9 11" id="KW-0129">CBS domain</keyword>
<feature type="chain" id="PRO_5028309799" evidence="15">
    <location>
        <begin position="25"/>
        <end position="1041"/>
    </location>
</feature>
<keyword evidence="6" id="KW-0677">Repeat</keyword>
<dbReference type="PANTHER" id="PTHR12064">
    <property type="entry name" value="METAL TRANSPORTER CNNM"/>
    <property type="match status" value="1"/>
</dbReference>
<evidence type="ECO:0000256" key="4">
    <source>
        <dbReference type="ARBA" id="ARBA00022475"/>
    </source>
</evidence>
<dbReference type="GO" id="GO:0005886">
    <property type="term" value="C:plasma membrane"/>
    <property type="evidence" value="ECO:0007669"/>
    <property type="project" value="UniProtKB-SubCell"/>
</dbReference>
<feature type="region of interest" description="Disordered" evidence="13">
    <location>
        <begin position="179"/>
        <end position="201"/>
    </location>
</feature>
<evidence type="ECO:0000313" key="19">
    <source>
        <dbReference type="Proteomes" id="UP000515158"/>
    </source>
</evidence>
<evidence type="ECO:0000259" key="16">
    <source>
        <dbReference type="PROSITE" id="PS50042"/>
    </source>
</evidence>
<evidence type="ECO:0000256" key="7">
    <source>
        <dbReference type="ARBA" id="ARBA00022989"/>
    </source>
</evidence>
<comment type="similarity">
    <text evidence="2">Belongs to the ACDP family.</text>
</comment>
<keyword evidence="7 12" id="KW-1133">Transmembrane helix</keyword>
<dbReference type="KEGG" id="tpal:117647525"/>
<keyword evidence="10 12" id="KW-0472">Membrane</keyword>
<dbReference type="InParanoid" id="A0A6P8ZBI2"/>
<feature type="domain" description="CBS" evidence="17">
    <location>
        <begin position="589"/>
        <end position="650"/>
    </location>
</feature>
<dbReference type="CTD" id="5740320"/>
<feature type="domain" description="Cyclic nucleotide-binding" evidence="16">
    <location>
        <begin position="816"/>
        <end position="890"/>
    </location>
</feature>
<dbReference type="GO" id="GO:0022857">
    <property type="term" value="F:transmembrane transporter activity"/>
    <property type="evidence" value="ECO:0007669"/>
    <property type="project" value="TreeGrafter"/>
</dbReference>
<dbReference type="AlphaFoldDB" id="A0A6P8ZBI2"/>
<keyword evidence="5 12" id="KW-0812">Transmembrane</keyword>
<reference evidence="20" key="1">
    <citation type="submission" date="2025-08" db="UniProtKB">
        <authorList>
            <consortium name="RefSeq"/>
        </authorList>
    </citation>
    <scope>IDENTIFICATION</scope>
    <source>
        <tissue evidence="20">Total insect</tissue>
    </source>
</reference>
<keyword evidence="19" id="KW-1185">Reference proteome</keyword>
<dbReference type="SUPFAM" id="SSF54631">
    <property type="entry name" value="CBS-domain pair"/>
    <property type="match status" value="1"/>
</dbReference>
<dbReference type="PROSITE" id="PS50042">
    <property type="entry name" value="CNMP_BINDING_3"/>
    <property type="match status" value="1"/>
</dbReference>
<sequence length="1041" mass="113771">MQSPLRAALGAAAVVTVCAALALALPAGSGAAVGAGAAGAKVLTATLINATRTSDETVFLRHGKLDGLVRDVVLAELRVAAPDTVQDNEVRFLLTADPALCLGGVLDDVLDDGEPPPDPGAGPGANVVAQAASVLAGAAGTTGVDSVSAPTRTRTVRRWFTVTHNLNARRLYVCVGSDSARTPPRTWTSAEPASTDSGRTSGQRIVWIHQGDQVVLELPAPVGDAVQKSEAHTAAGAPAQAAQATVLPTRRRRAWTVSEAVPAPTLLGFRVERSSHGVHTADDGVPEVLVASEITLRLFGERFSNEAELGVTYTASDVGEDCKDFYPGSKYFKLFDVNPSRTSALVTVKMPPAALALPGKPQFLCLRASNASAQWSHQGSETYMTFRSYERLLPVWLSIVIILTCLGFSALFSGLNLGLMSLDRTDLKIVCNTGTERERQYARAILPVRNHGNFLLCSILLGNVAVNSTLTILMDDLTSGLVAVISSTLAIVVFGEITPQAVCSRHGLEVGAKTINITKLFMGLTSPLSFPISKILDWILGEEIGNVYTRERIKELVKVTTEFNDLEKDEVNIIAGALELRKKTVADVMTKLEDVYMLPHDAILDFETVSEIMKSGFSRVPVYEGVRTNIVTMLYIKDLAFVDPDDETPLKTLCQFYQNECNFVYEDLTLDVLFRQFKDGIKGHMALVHKVNSEGEGDPFYETVGLITLEDVIEELIQAEIMDETDVFTDNKSKKRRKQNLKQDFTAFCERRENQHIHISPQLTLATFQYLSASVEAFKPHNVSETILRRLLRHDVIFHIKVKNKEKARQDPATCIYQQGKPSDYFVLILEGRVEVTVGKENLMFESGPFTYFGTQALMQSVNVAESPSIPTNMGSLQSVNLDVMLRHTFVPDYTVRAVMDVLYIRVRRSAYLAAKQATLMAISRKDSTDEHFDDEVEKLLHAMDDDEARSRGELESQTHSPQTDRSSLHKHNNVSSSAPVNKETSPNGSIHSPLSPGKQETALSRSNSQSKSVLSGDKKSTVEDNADELKSLLPQDQEPC</sequence>
<feature type="compositionally biased region" description="Polar residues" evidence="13">
    <location>
        <begin position="1002"/>
        <end position="1014"/>
    </location>
</feature>
<evidence type="ECO:0000256" key="14">
    <source>
        <dbReference type="SAM" id="Phobius"/>
    </source>
</evidence>
<evidence type="ECO:0000313" key="20">
    <source>
        <dbReference type="RefSeq" id="XP_034245187.1"/>
    </source>
</evidence>
<comment type="subcellular location">
    <subcellularLocation>
        <location evidence="1">Cell membrane</location>
        <topology evidence="1">Multi-pass membrane protein</topology>
    </subcellularLocation>
</comment>
<dbReference type="Pfam" id="PF25562">
    <property type="entry name" value="CNBH_CNNM2_C"/>
    <property type="match status" value="1"/>
</dbReference>
<feature type="signal peptide" evidence="15">
    <location>
        <begin position="1"/>
        <end position="24"/>
    </location>
</feature>
<dbReference type="Pfam" id="PF01595">
    <property type="entry name" value="CNNM"/>
    <property type="match status" value="1"/>
</dbReference>
<dbReference type="Gene3D" id="3.10.580.10">
    <property type="entry name" value="CBS-domain"/>
    <property type="match status" value="1"/>
</dbReference>
<evidence type="ECO:0000256" key="6">
    <source>
        <dbReference type="ARBA" id="ARBA00022737"/>
    </source>
</evidence>
<dbReference type="InterPro" id="IPR018490">
    <property type="entry name" value="cNMP-bd_dom_sf"/>
</dbReference>
<evidence type="ECO:0000256" key="12">
    <source>
        <dbReference type="PROSITE-ProRule" id="PRU01193"/>
    </source>
</evidence>
<dbReference type="InterPro" id="IPR002550">
    <property type="entry name" value="CNNM"/>
</dbReference>
<dbReference type="Proteomes" id="UP000515158">
    <property type="component" value="Unplaced"/>
</dbReference>